<name>A0A4Q7MQ47_9BURK</name>
<proteinExistence type="predicted"/>
<organism evidence="2 3">
    <name type="scientific">Kerstersia gyiorum</name>
    <dbReference type="NCBI Taxonomy" id="206506"/>
    <lineage>
        <taxon>Bacteria</taxon>
        <taxon>Pseudomonadati</taxon>
        <taxon>Pseudomonadota</taxon>
        <taxon>Betaproteobacteria</taxon>
        <taxon>Burkholderiales</taxon>
        <taxon>Alcaligenaceae</taxon>
        <taxon>Kerstersia</taxon>
    </lineage>
</organism>
<dbReference type="Proteomes" id="UP000292039">
    <property type="component" value="Unassembled WGS sequence"/>
</dbReference>
<accession>A0A4Q7MQ47</accession>
<evidence type="ECO:0008006" key="4">
    <source>
        <dbReference type="Google" id="ProtNLM"/>
    </source>
</evidence>
<evidence type="ECO:0000256" key="1">
    <source>
        <dbReference type="SAM" id="SignalP"/>
    </source>
</evidence>
<dbReference type="PROSITE" id="PS51257">
    <property type="entry name" value="PROKAR_LIPOPROTEIN"/>
    <property type="match status" value="1"/>
</dbReference>
<dbReference type="GeneID" id="99726432"/>
<feature type="chain" id="PRO_5030098181" description="Type VI secretion system (T6SS) amidase immunity protein Tai4" evidence="1">
    <location>
        <begin position="26"/>
        <end position="126"/>
    </location>
</feature>
<protein>
    <recommendedName>
        <fullName evidence="4">Type VI secretion system (T6SS) amidase immunity protein Tai4</fullName>
    </recommendedName>
</protein>
<comment type="caution">
    <text evidence="2">The sequence shown here is derived from an EMBL/GenBank/DDBJ whole genome shotgun (WGS) entry which is preliminary data.</text>
</comment>
<sequence>MFVPRLMCGALALLALGCVVPAAQAASEGLTARVVEQVELTVPDAEQAAAATVTRHHAERCFDKVRAVLVGLESRASGLKLDEFVDAGLVQRGSDEWEVLELGYRLDVPTDRKLKDFFMTCLDKQD</sequence>
<feature type="signal peptide" evidence="1">
    <location>
        <begin position="1"/>
        <end position="25"/>
    </location>
</feature>
<dbReference type="RefSeq" id="WP_130486995.1">
    <property type="nucleotide sequence ID" value="NZ_CBCSEB010000001.1"/>
</dbReference>
<keyword evidence="1" id="KW-0732">Signal</keyword>
<dbReference type="EMBL" id="SGWZ01000002">
    <property type="protein sequence ID" value="RZS70380.1"/>
    <property type="molecule type" value="Genomic_DNA"/>
</dbReference>
<reference evidence="2 3" key="1">
    <citation type="submission" date="2019-02" db="EMBL/GenBank/DDBJ databases">
        <title>Genomic Encyclopedia of Type Strains, Phase IV (KMG-IV): sequencing the most valuable type-strain genomes for metagenomic binning, comparative biology and taxonomic classification.</title>
        <authorList>
            <person name="Goeker M."/>
        </authorList>
    </citation>
    <scope>NUCLEOTIDE SEQUENCE [LARGE SCALE GENOMIC DNA]</scope>
    <source>
        <strain evidence="2 3">DSM 16618</strain>
    </source>
</reference>
<gene>
    <name evidence="2" type="ORF">EV679_1786</name>
</gene>
<evidence type="ECO:0000313" key="3">
    <source>
        <dbReference type="Proteomes" id="UP000292039"/>
    </source>
</evidence>
<dbReference type="AlphaFoldDB" id="A0A4Q7MQ47"/>
<evidence type="ECO:0000313" key="2">
    <source>
        <dbReference type="EMBL" id="RZS70380.1"/>
    </source>
</evidence>